<organism evidence="2 3">
    <name type="scientific">Aeromonas schubertii</name>
    <dbReference type="NCBI Taxonomy" id="652"/>
    <lineage>
        <taxon>Bacteria</taxon>
        <taxon>Pseudomonadati</taxon>
        <taxon>Pseudomonadota</taxon>
        <taxon>Gammaproteobacteria</taxon>
        <taxon>Aeromonadales</taxon>
        <taxon>Aeromonadaceae</taxon>
        <taxon>Aeromonas</taxon>
    </lineage>
</organism>
<dbReference type="Proteomes" id="UP000774958">
    <property type="component" value="Unassembled WGS sequence"/>
</dbReference>
<name>A0ABS7VE10_9GAMM</name>
<dbReference type="NCBIfam" id="TIGR02646">
    <property type="entry name" value="retron system putative HNH endonuclease"/>
    <property type="match status" value="1"/>
</dbReference>
<dbReference type="RefSeq" id="WP_224163366.1">
    <property type="nucleotide sequence ID" value="NZ_JAIRBT010000023.1"/>
</dbReference>
<accession>A0ABS7VE10</accession>
<evidence type="ECO:0000313" key="3">
    <source>
        <dbReference type="Proteomes" id="UP000774958"/>
    </source>
</evidence>
<dbReference type="EMBL" id="JAIRBT010000023">
    <property type="protein sequence ID" value="MBZ6067617.1"/>
    <property type="molecule type" value="Genomic_DNA"/>
</dbReference>
<sequence>MKKISKSLPPNPLTNYAAENPLASWDPDFRGHNQSRDYKDVRGLMLHDQGGLCGYCESKVIGQLEHKQRVEHFHDKSDQSDLNAHNWGLDWQNVFAVCVGGSDADKTIHPLPDNLSCDAHKGHLKGELNEAPEGYLLNPLTIPSSPCLFAFDKRTGELKANPDTCAEVIIADNRFATVQELVENTIRVLNLNCPRLTAQRLEVLKAYNQAIKIAQAKNDRQCFTKLSARWFGSKWPAFFTTRRLLLGSHAESYLASIHYGG</sequence>
<proteinExistence type="predicted"/>
<evidence type="ECO:0000313" key="2">
    <source>
        <dbReference type="EMBL" id="MBZ6067617.1"/>
    </source>
</evidence>
<gene>
    <name evidence="2" type="ORF">LA374_15570</name>
</gene>
<protein>
    <submittedName>
        <fullName evidence="2">TIGR02646 family protein</fullName>
    </submittedName>
</protein>
<feature type="region of interest" description="Disordered" evidence="1">
    <location>
        <begin position="1"/>
        <end position="29"/>
    </location>
</feature>
<comment type="caution">
    <text evidence="2">The sequence shown here is derived from an EMBL/GenBank/DDBJ whole genome shotgun (WGS) entry which is preliminary data.</text>
</comment>
<reference evidence="2 3" key="1">
    <citation type="submission" date="2021-09" db="EMBL/GenBank/DDBJ databases">
        <title>Aeromonas schubertii isolated from Asian sea bass.</title>
        <authorList>
            <person name="Pinpimai K."/>
        </authorList>
    </citation>
    <scope>NUCLEOTIDE SEQUENCE [LARGE SCALE GENOMIC DNA]</scope>
    <source>
        <strain evidence="2 3">CHULA2021a</strain>
    </source>
</reference>
<keyword evidence="3" id="KW-1185">Reference proteome</keyword>
<evidence type="ECO:0000256" key="1">
    <source>
        <dbReference type="SAM" id="MobiDB-lite"/>
    </source>
</evidence>
<dbReference type="InterPro" id="IPR013467">
    <property type="entry name" value="HNH78-like"/>
</dbReference>